<evidence type="ECO:0000313" key="2">
    <source>
        <dbReference type="EMBL" id="SMF52048.1"/>
    </source>
</evidence>
<dbReference type="RefSeq" id="WP_132321850.1">
    <property type="nucleotide sequence ID" value="NZ_FWZT01000016.1"/>
</dbReference>
<evidence type="ECO:0000256" key="1">
    <source>
        <dbReference type="SAM" id="SignalP"/>
    </source>
</evidence>
<proteinExistence type="predicted"/>
<feature type="chain" id="PRO_5012215745" evidence="1">
    <location>
        <begin position="21"/>
        <end position="227"/>
    </location>
</feature>
<dbReference type="AlphaFoldDB" id="A0A1Y6CGK2"/>
<reference evidence="3" key="1">
    <citation type="submission" date="2017-04" db="EMBL/GenBank/DDBJ databases">
        <authorList>
            <person name="Varghese N."/>
            <person name="Submissions S."/>
        </authorList>
    </citation>
    <scope>NUCLEOTIDE SEQUENCE [LARGE SCALE GENOMIC DNA]</scope>
    <source>
        <strain evidence="3">RKEM611</strain>
    </source>
</reference>
<organism evidence="2 3">
    <name type="scientific">Pseudobacteriovorax antillogorgiicola</name>
    <dbReference type="NCBI Taxonomy" id="1513793"/>
    <lineage>
        <taxon>Bacteria</taxon>
        <taxon>Pseudomonadati</taxon>
        <taxon>Bdellovibrionota</taxon>
        <taxon>Oligoflexia</taxon>
        <taxon>Oligoflexales</taxon>
        <taxon>Pseudobacteriovoracaceae</taxon>
        <taxon>Pseudobacteriovorax</taxon>
    </lineage>
</organism>
<sequence>MNLSHVLIVALAMFSSQGFAHRKNQSPIIQRINFKDCGGFAKVREFPNQVKIGFHNIKRCQKLKIDGVKYHLNRTHGKLRSLHISLDKTHHESQKRIALFSRHKYHRDTATIWVPAKHRAHHSHHHPKSKVHLTHSGDRAQLPECQGQMKVRETHRHLVVKYKNLRYCNQVTYKIGDQRHVHYGRHGRIVLPKHSYQDRFRIKVGQRHHQQDLVVIHNHKHSRHATL</sequence>
<feature type="signal peptide" evidence="1">
    <location>
        <begin position="1"/>
        <end position="20"/>
    </location>
</feature>
<dbReference type="Proteomes" id="UP000192907">
    <property type="component" value="Unassembled WGS sequence"/>
</dbReference>
<keyword evidence="3" id="KW-1185">Reference proteome</keyword>
<evidence type="ECO:0000313" key="3">
    <source>
        <dbReference type="Proteomes" id="UP000192907"/>
    </source>
</evidence>
<name>A0A1Y6CGK2_9BACT</name>
<protein>
    <submittedName>
        <fullName evidence="2">Uncharacterized protein</fullName>
    </submittedName>
</protein>
<keyword evidence="1" id="KW-0732">Signal</keyword>
<accession>A0A1Y6CGK2</accession>
<gene>
    <name evidence="2" type="ORF">SAMN06296036_11632</name>
</gene>
<dbReference type="EMBL" id="FWZT01000016">
    <property type="protein sequence ID" value="SMF52048.1"/>
    <property type="molecule type" value="Genomic_DNA"/>
</dbReference>